<gene>
    <name evidence="3" type="ORF">BU14_0272s0017</name>
</gene>
<sequence length="407" mass="42414">MGAAAPHPHRRAGAAAPAAARDAARPRRAPPADHPRGGTPPPPPPPPPPLPRWQCHRGGHAAAVAAASVAMPPRRGAAAGWGGRGGGEDWTRPTPRAVAAAAPQWAAPVGARRPSARVAPAGCRCHGGGVGGGGAYPPPGAPLNGTAAHTWHGCVPPVVRGRGPVTADAAAGRCRAPRQARSRAADAPVAAVGGRAVRPPREAVGCARRAAAAADTRASRAVPLRMARAVGCALWVTALTLVVVVAAAVAGATADELAGLCSPIDGRCRKGPRPVSATVRCCSRYFPENCRRTSRMAFMGASDGAGVPTNDRVAGGGRLGSLNAVARASTEDKCISECSRMNSWGNPNFGRAHVCRVACSEEWYNDRCWSQMGHHTCRRACKRGFWHRRRKRRACYRRCDAKCTFFW</sequence>
<reference evidence="3 4" key="1">
    <citation type="submission" date="2017-03" db="EMBL/GenBank/DDBJ databases">
        <title>WGS assembly of Porphyra umbilicalis.</title>
        <authorList>
            <person name="Brawley S.H."/>
            <person name="Blouin N.A."/>
            <person name="Ficko-Blean E."/>
            <person name="Wheeler G.L."/>
            <person name="Lohr M."/>
            <person name="Goodson H.V."/>
            <person name="Jenkins J.W."/>
            <person name="Blaby-Haas C.E."/>
            <person name="Helliwell K.E."/>
            <person name="Chan C."/>
            <person name="Marriage T."/>
            <person name="Bhattacharya D."/>
            <person name="Klein A.S."/>
            <person name="Badis Y."/>
            <person name="Brodie J."/>
            <person name="Cao Y."/>
            <person name="Collen J."/>
            <person name="Dittami S.M."/>
            <person name="Gachon C.M."/>
            <person name="Green B.R."/>
            <person name="Karpowicz S."/>
            <person name="Kim J.W."/>
            <person name="Kudahl U."/>
            <person name="Lin S."/>
            <person name="Michel G."/>
            <person name="Mittag M."/>
            <person name="Olson B.J."/>
            <person name="Pangilinan J."/>
            <person name="Peng Y."/>
            <person name="Qiu H."/>
            <person name="Shu S."/>
            <person name="Singer J.T."/>
            <person name="Smith A.G."/>
            <person name="Sprecher B.N."/>
            <person name="Wagner V."/>
            <person name="Wang W."/>
            <person name="Wang Z.-Y."/>
            <person name="Yan J."/>
            <person name="Yarish C."/>
            <person name="Zoeuner-Riek S."/>
            <person name="Zhuang Y."/>
            <person name="Zou Y."/>
            <person name="Lindquist E.A."/>
            <person name="Grimwood J."/>
            <person name="Barry K."/>
            <person name="Rokhsar D.S."/>
            <person name="Schmutz J."/>
            <person name="Stiller J.W."/>
            <person name="Grossman A.R."/>
            <person name="Prochnik S.E."/>
        </authorList>
    </citation>
    <scope>NUCLEOTIDE SEQUENCE [LARGE SCALE GENOMIC DNA]</scope>
    <source>
        <strain evidence="3">4086291</strain>
    </source>
</reference>
<dbReference type="EMBL" id="KV918934">
    <property type="protein sequence ID" value="OSX74699.1"/>
    <property type="molecule type" value="Genomic_DNA"/>
</dbReference>
<dbReference type="Proteomes" id="UP000218209">
    <property type="component" value="Unassembled WGS sequence"/>
</dbReference>
<keyword evidence="2" id="KW-0812">Transmembrane</keyword>
<organism evidence="3 4">
    <name type="scientific">Porphyra umbilicalis</name>
    <name type="common">Purple laver</name>
    <name type="synonym">Red alga</name>
    <dbReference type="NCBI Taxonomy" id="2786"/>
    <lineage>
        <taxon>Eukaryota</taxon>
        <taxon>Rhodophyta</taxon>
        <taxon>Bangiophyceae</taxon>
        <taxon>Bangiales</taxon>
        <taxon>Bangiaceae</taxon>
        <taxon>Porphyra</taxon>
    </lineage>
</organism>
<proteinExistence type="predicted"/>
<feature type="transmembrane region" description="Helical" evidence="2">
    <location>
        <begin position="229"/>
        <end position="252"/>
    </location>
</feature>
<keyword evidence="2" id="KW-1133">Transmembrane helix</keyword>
<keyword evidence="2" id="KW-0472">Membrane</keyword>
<evidence type="ECO:0000256" key="1">
    <source>
        <dbReference type="SAM" id="MobiDB-lite"/>
    </source>
</evidence>
<feature type="compositionally biased region" description="Basic and acidic residues" evidence="1">
    <location>
        <begin position="22"/>
        <end position="36"/>
    </location>
</feature>
<evidence type="ECO:0000313" key="3">
    <source>
        <dbReference type="EMBL" id="OSX74699.1"/>
    </source>
</evidence>
<evidence type="ECO:0000256" key="2">
    <source>
        <dbReference type="SAM" id="Phobius"/>
    </source>
</evidence>
<feature type="compositionally biased region" description="Pro residues" evidence="1">
    <location>
        <begin position="38"/>
        <end position="51"/>
    </location>
</feature>
<evidence type="ECO:0000313" key="4">
    <source>
        <dbReference type="Proteomes" id="UP000218209"/>
    </source>
</evidence>
<feature type="region of interest" description="Disordered" evidence="1">
    <location>
        <begin position="1"/>
        <end position="66"/>
    </location>
</feature>
<name>A0A1X6P1F0_PORUM</name>
<keyword evidence="4" id="KW-1185">Reference proteome</keyword>
<dbReference type="AlphaFoldDB" id="A0A1X6P1F0"/>
<protein>
    <submittedName>
        <fullName evidence="3">Uncharacterized protein</fullName>
    </submittedName>
</protein>
<accession>A0A1X6P1F0</accession>